<comment type="similarity">
    <text evidence="5 6">Belongs to the complex I subunit 1 family.</text>
</comment>
<evidence type="ECO:0000256" key="2">
    <source>
        <dbReference type="ARBA" id="ARBA00022692"/>
    </source>
</evidence>
<reference evidence="8" key="1">
    <citation type="submission" date="2016-10" db="EMBL/GenBank/DDBJ databases">
        <authorList>
            <person name="Varghese N."/>
            <person name="Submissions S."/>
        </authorList>
    </citation>
    <scope>NUCLEOTIDE SEQUENCE [LARGE SCALE GENOMIC DNA]</scope>
    <source>
        <strain evidence="8">DSM 8415</strain>
    </source>
</reference>
<keyword evidence="2 5" id="KW-0812">Transmembrane</keyword>
<keyword evidence="5" id="KW-1278">Translocase</keyword>
<keyword evidence="5 6" id="KW-0520">NAD</keyword>
<dbReference type="GO" id="GO:0005886">
    <property type="term" value="C:plasma membrane"/>
    <property type="evidence" value="ECO:0007669"/>
    <property type="project" value="UniProtKB-SubCell"/>
</dbReference>
<comment type="function">
    <text evidence="5">NDH-1 shuttles electrons from NADH, via FMN and iron-sulfur (Fe-S) centers, to quinones in the respiratory chain. The immediate electron acceptor for the enzyme in this species is believed to be ubiquinone. Couples the redox reaction to proton translocation (for every two electrons transferred, four hydrogen ions are translocated across the cytoplasmic membrane), and thus conserves the redox energy in a proton gradient. This subunit may bind ubiquinone.</text>
</comment>
<keyword evidence="5" id="KW-0874">Quinone</keyword>
<dbReference type="EMBL" id="FMYU01000008">
    <property type="protein sequence ID" value="SDC71294.1"/>
    <property type="molecule type" value="Genomic_DNA"/>
</dbReference>
<dbReference type="RefSeq" id="WP_216818752.1">
    <property type="nucleotide sequence ID" value="NZ_FMYU01000008.1"/>
</dbReference>
<keyword evidence="5" id="KW-1003">Cell membrane</keyword>
<name>A0A1G6NVB9_9BACT</name>
<sequence length="333" mass="37643">MIEVIIGIVKLILLVAVLSVYVMYATWYERKVIGHMQQRIGPKRVGPYGLLQPLADTIKSFFKEDVIPARADKPLFWLAPILAPTFPFAAAAAIPFFPPIELSNGTMFYFSVFHSNVDLLYILAMMGLSSFGVMLAGIASGGNKYSYFGAQREIAQVVSYEIILALALLNPILMVQSLNLTDFVTFQQQHLWLIFYQPFAFVAFVIAMVASASRVPFDLPEAENELVAGFNTEFTGLKMAMFFFGQYVTIFVVSALAAIVFLGGWSGPAILPGFVWYWLKVLLFIFMFTWFWGTFPRYRYDQLMDIAWKKLLPLLVLNILWTGFALIVHMPII</sequence>
<dbReference type="PROSITE" id="PS00668">
    <property type="entry name" value="COMPLEX1_ND1_2"/>
    <property type="match status" value="1"/>
</dbReference>
<dbReference type="InterPro" id="IPR001694">
    <property type="entry name" value="NADH_UbQ_OxRdtase_su1/FPO"/>
</dbReference>
<feature type="transmembrane region" description="Helical" evidence="5">
    <location>
        <begin position="75"/>
        <end position="100"/>
    </location>
</feature>
<keyword evidence="4 5" id="KW-0472">Membrane</keyword>
<keyword evidence="5" id="KW-0830">Ubiquinone</keyword>
<dbReference type="EC" id="7.1.1.-" evidence="5"/>
<evidence type="ECO:0000256" key="6">
    <source>
        <dbReference type="RuleBase" id="RU000471"/>
    </source>
</evidence>
<accession>A0A1G6NVB9</accession>
<dbReference type="GO" id="GO:0048038">
    <property type="term" value="F:quinone binding"/>
    <property type="evidence" value="ECO:0007669"/>
    <property type="project" value="UniProtKB-KW"/>
</dbReference>
<evidence type="ECO:0000313" key="7">
    <source>
        <dbReference type="EMBL" id="SDC71294.1"/>
    </source>
</evidence>
<evidence type="ECO:0000256" key="4">
    <source>
        <dbReference type="ARBA" id="ARBA00023136"/>
    </source>
</evidence>
<comment type="subcellular location">
    <subcellularLocation>
        <location evidence="5 6">Cell membrane</location>
        <topology evidence="5 6">Multi-pass membrane protein</topology>
    </subcellularLocation>
    <subcellularLocation>
        <location evidence="1">Membrane</location>
        <topology evidence="1">Multi-pass membrane protein</topology>
    </subcellularLocation>
</comment>
<dbReference type="GO" id="GO:0003954">
    <property type="term" value="F:NADH dehydrogenase activity"/>
    <property type="evidence" value="ECO:0007669"/>
    <property type="project" value="TreeGrafter"/>
</dbReference>
<dbReference type="HAMAP" id="MF_01350">
    <property type="entry name" value="NDH1_NuoH"/>
    <property type="match status" value="1"/>
</dbReference>
<comment type="catalytic activity">
    <reaction evidence="5">
        <text>a quinone + NADH + 5 H(+)(in) = a quinol + NAD(+) + 4 H(+)(out)</text>
        <dbReference type="Rhea" id="RHEA:57888"/>
        <dbReference type="ChEBI" id="CHEBI:15378"/>
        <dbReference type="ChEBI" id="CHEBI:24646"/>
        <dbReference type="ChEBI" id="CHEBI:57540"/>
        <dbReference type="ChEBI" id="CHEBI:57945"/>
        <dbReference type="ChEBI" id="CHEBI:132124"/>
    </reaction>
</comment>
<feature type="transmembrane region" description="Helical" evidence="5">
    <location>
        <begin position="240"/>
        <end position="262"/>
    </location>
</feature>
<feature type="transmembrane region" description="Helical" evidence="5">
    <location>
        <begin position="274"/>
        <end position="293"/>
    </location>
</feature>
<dbReference type="PANTHER" id="PTHR11432">
    <property type="entry name" value="NADH DEHYDROGENASE SUBUNIT 1"/>
    <property type="match status" value="1"/>
</dbReference>
<feature type="transmembrane region" description="Helical" evidence="5">
    <location>
        <begin position="154"/>
        <end position="173"/>
    </location>
</feature>
<dbReference type="Proteomes" id="UP000199411">
    <property type="component" value="Unassembled WGS sequence"/>
</dbReference>
<feature type="transmembrane region" description="Helical" evidence="5">
    <location>
        <begin position="6"/>
        <end position="27"/>
    </location>
</feature>
<gene>
    <name evidence="5" type="primary">nuoH</name>
    <name evidence="7" type="ORF">SAMN05660835_01233</name>
</gene>
<feature type="transmembrane region" description="Helical" evidence="5">
    <location>
        <begin position="120"/>
        <end position="142"/>
    </location>
</feature>
<evidence type="ECO:0000256" key="5">
    <source>
        <dbReference type="HAMAP-Rule" id="MF_01350"/>
    </source>
</evidence>
<dbReference type="PANTHER" id="PTHR11432:SF3">
    <property type="entry name" value="NADH-UBIQUINONE OXIDOREDUCTASE CHAIN 1"/>
    <property type="match status" value="1"/>
</dbReference>
<dbReference type="NCBIfam" id="NF004741">
    <property type="entry name" value="PRK06076.1-2"/>
    <property type="match status" value="1"/>
</dbReference>
<comment type="subunit">
    <text evidence="5">NDH-1 is composed of 14 different subunits. Subunits NuoA, H, J, K, L, M, N constitute the membrane sector of the complex.</text>
</comment>
<keyword evidence="3 5" id="KW-1133">Transmembrane helix</keyword>
<dbReference type="GO" id="GO:0009060">
    <property type="term" value="P:aerobic respiration"/>
    <property type="evidence" value="ECO:0007669"/>
    <property type="project" value="TreeGrafter"/>
</dbReference>
<evidence type="ECO:0000256" key="1">
    <source>
        <dbReference type="ARBA" id="ARBA00004141"/>
    </source>
</evidence>
<dbReference type="InterPro" id="IPR018086">
    <property type="entry name" value="NADH_UbQ_OxRdtase_su1_CS"/>
</dbReference>
<keyword evidence="8" id="KW-1185">Reference proteome</keyword>
<evidence type="ECO:0000313" key="8">
    <source>
        <dbReference type="Proteomes" id="UP000199411"/>
    </source>
</evidence>
<dbReference type="AlphaFoldDB" id="A0A1G6NVB9"/>
<organism evidence="7 8">
    <name type="scientific">Desulfurella multipotens</name>
    <dbReference type="NCBI Taxonomy" id="79269"/>
    <lineage>
        <taxon>Bacteria</taxon>
        <taxon>Pseudomonadati</taxon>
        <taxon>Campylobacterota</taxon>
        <taxon>Desulfurellia</taxon>
        <taxon>Desulfurellales</taxon>
        <taxon>Desulfurellaceae</taxon>
        <taxon>Desulfurella</taxon>
    </lineage>
</organism>
<dbReference type="Pfam" id="PF00146">
    <property type="entry name" value="NADHdh"/>
    <property type="match status" value="1"/>
</dbReference>
<protein>
    <recommendedName>
        <fullName evidence="5">NADH-quinone oxidoreductase subunit H</fullName>
        <ecNumber evidence="5">7.1.1.-</ecNumber>
    </recommendedName>
    <alternativeName>
        <fullName evidence="5">NADH dehydrogenase I subunit H</fullName>
    </alternativeName>
    <alternativeName>
        <fullName evidence="5">NDH-1 subunit H</fullName>
    </alternativeName>
</protein>
<feature type="transmembrane region" description="Helical" evidence="5">
    <location>
        <begin position="314"/>
        <end position="332"/>
    </location>
</feature>
<dbReference type="GO" id="GO:0016655">
    <property type="term" value="F:oxidoreductase activity, acting on NAD(P)H, quinone or similar compound as acceptor"/>
    <property type="evidence" value="ECO:0007669"/>
    <property type="project" value="UniProtKB-UniRule"/>
</dbReference>
<feature type="transmembrane region" description="Helical" evidence="5">
    <location>
        <begin position="193"/>
        <end position="212"/>
    </location>
</feature>
<evidence type="ECO:0000256" key="3">
    <source>
        <dbReference type="ARBA" id="ARBA00022989"/>
    </source>
</evidence>
<proteinExistence type="inferred from homology"/>